<feature type="compositionally biased region" description="Low complexity" evidence="1">
    <location>
        <begin position="98"/>
        <end position="111"/>
    </location>
</feature>
<feature type="compositionally biased region" description="Polar residues" evidence="1">
    <location>
        <begin position="215"/>
        <end position="238"/>
    </location>
</feature>
<evidence type="ECO:0000313" key="3">
    <source>
        <dbReference type="Proteomes" id="UP000054248"/>
    </source>
</evidence>
<keyword evidence="3" id="KW-1185">Reference proteome</keyword>
<dbReference type="OrthoDB" id="2257100at2759"/>
<sequence>MSTLAAQQTSFHGLTIKDNARDESYQDIFEGFIRESPELNLINDLPTADDDLDQKPLIHSAAFGHPHMQLPLLQHHRLHNPVHPPPLSILKPHVLQQPSTTPTSSGGISPTLTWSGDPSPIDDSNSPTLNDSADLDGEEWNPPSSSPTAQLFSAPAAAKTTSSRRNSAGSTRGREADAALEAVDSRASSHSHSRSRSSKRSGSSSTSADGGDELTMSNLSIQNGTTSLSALMSGTPSPEASIAGASAHTPKPSAPARKKTRTSSSSRSSISSIDALINEAMGSNNSNSSGNNNNSAAGRLVPTGHRRNITSASLVPLDAPTQIRNYLTPSSTSKKEIPSAFVARRNKLKAKEAAVTKPAPDQGMEVGDLDDLKQAV</sequence>
<protein>
    <submittedName>
        <fullName evidence="2">Uncharacterized protein</fullName>
    </submittedName>
</protein>
<organism evidence="2 3">
    <name type="scientific">Tulasnella calospora MUT 4182</name>
    <dbReference type="NCBI Taxonomy" id="1051891"/>
    <lineage>
        <taxon>Eukaryota</taxon>
        <taxon>Fungi</taxon>
        <taxon>Dikarya</taxon>
        <taxon>Basidiomycota</taxon>
        <taxon>Agaricomycotina</taxon>
        <taxon>Agaricomycetes</taxon>
        <taxon>Cantharellales</taxon>
        <taxon>Tulasnellaceae</taxon>
        <taxon>Tulasnella</taxon>
    </lineage>
</organism>
<gene>
    <name evidence="2" type="ORF">M407DRAFT_6124</name>
</gene>
<dbReference type="STRING" id="1051891.A0A0C3M7C5"/>
<feature type="compositionally biased region" description="Basic residues" evidence="1">
    <location>
        <begin position="189"/>
        <end position="199"/>
    </location>
</feature>
<name>A0A0C3M7C5_9AGAM</name>
<dbReference type="Proteomes" id="UP000054248">
    <property type="component" value="Unassembled WGS sequence"/>
</dbReference>
<feature type="compositionally biased region" description="Polar residues" evidence="1">
    <location>
        <begin position="142"/>
        <end position="151"/>
    </location>
</feature>
<dbReference type="AlphaFoldDB" id="A0A0C3M7C5"/>
<feature type="region of interest" description="Disordered" evidence="1">
    <location>
        <begin position="78"/>
        <end position="301"/>
    </location>
</feature>
<dbReference type="EMBL" id="KN822981">
    <property type="protein sequence ID" value="KIO29592.1"/>
    <property type="molecule type" value="Genomic_DNA"/>
</dbReference>
<accession>A0A0C3M7C5</accession>
<feature type="compositionally biased region" description="Low complexity" evidence="1">
    <location>
        <begin position="282"/>
        <end position="295"/>
    </location>
</feature>
<proteinExistence type="predicted"/>
<reference evidence="2 3" key="1">
    <citation type="submission" date="2014-04" db="EMBL/GenBank/DDBJ databases">
        <authorList>
            <consortium name="DOE Joint Genome Institute"/>
            <person name="Kuo A."/>
            <person name="Girlanda M."/>
            <person name="Perotto S."/>
            <person name="Kohler A."/>
            <person name="Nagy L.G."/>
            <person name="Floudas D."/>
            <person name="Copeland A."/>
            <person name="Barry K.W."/>
            <person name="Cichocki N."/>
            <person name="Veneault-Fourrey C."/>
            <person name="LaButti K."/>
            <person name="Lindquist E.A."/>
            <person name="Lipzen A."/>
            <person name="Lundell T."/>
            <person name="Morin E."/>
            <person name="Murat C."/>
            <person name="Sun H."/>
            <person name="Tunlid A."/>
            <person name="Henrissat B."/>
            <person name="Grigoriev I.V."/>
            <person name="Hibbett D.S."/>
            <person name="Martin F."/>
            <person name="Nordberg H.P."/>
            <person name="Cantor M.N."/>
            <person name="Hua S.X."/>
        </authorList>
    </citation>
    <scope>NUCLEOTIDE SEQUENCE [LARGE SCALE GENOMIC DNA]</scope>
    <source>
        <strain evidence="2 3">MUT 4182</strain>
    </source>
</reference>
<reference evidence="3" key="2">
    <citation type="submission" date="2015-01" db="EMBL/GenBank/DDBJ databases">
        <title>Evolutionary Origins and Diversification of the Mycorrhizal Mutualists.</title>
        <authorList>
            <consortium name="DOE Joint Genome Institute"/>
            <consortium name="Mycorrhizal Genomics Consortium"/>
            <person name="Kohler A."/>
            <person name="Kuo A."/>
            <person name="Nagy L.G."/>
            <person name="Floudas D."/>
            <person name="Copeland A."/>
            <person name="Barry K.W."/>
            <person name="Cichocki N."/>
            <person name="Veneault-Fourrey C."/>
            <person name="LaButti K."/>
            <person name="Lindquist E.A."/>
            <person name="Lipzen A."/>
            <person name="Lundell T."/>
            <person name="Morin E."/>
            <person name="Murat C."/>
            <person name="Riley R."/>
            <person name="Ohm R."/>
            <person name="Sun H."/>
            <person name="Tunlid A."/>
            <person name="Henrissat B."/>
            <person name="Grigoriev I.V."/>
            <person name="Hibbett D.S."/>
            <person name="Martin F."/>
        </authorList>
    </citation>
    <scope>NUCLEOTIDE SEQUENCE [LARGE SCALE GENOMIC DNA]</scope>
    <source>
        <strain evidence="3">MUT 4182</strain>
    </source>
</reference>
<feature type="compositionally biased region" description="Polar residues" evidence="1">
    <location>
        <begin position="112"/>
        <end position="131"/>
    </location>
</feature>
<feature type="compositionally biased region" description="Low complexity" evidence="1">
    <location>
        <begin position="262"/>
        <end position="273"/>
    </location>
</feature>
<feature type="compositionally biased region" description="Polar residues" evidence="1">
    <location>
        <begin position="159"/>
        <end position="170"/>
    </location>
</feature>
<feature type="region of interest" description="Disordered" evidence="1">
    <location>
        <begin position="352"/>
        <end position="376"/>
    </location>
</feature>
<evidence type="ECO:0000256" key="1">
    <source>
        <dbReference type="SAM" id="MobiDB-lite"/>
    </source>
</evidence>
<evidence type="ECO:0000313" key="2">
    <source>
        <dbReference type="EMBL" id="KIO29592.1"/>
    </source>
</evidence>
<dbReference type="HOGENOM" id="CLU_736074_0_0_1"/>